<sequence length="249" mass="27498">MAAVPETTPPAPRLGAVHERRLRALWRSAGWPCHDVVEAELLLAGALQRSRDDAGRETLRLTDAGLALIAAAVQRNRRARDRHEALVGRVAREMQRSGRVVWRGLSLRAPPQPGTAEERAGWAMAMPDVFSIRHTTVEDYVEPVVHEIKVRRADLLSDLRKAPKREAYRAIASQCWYVLQAGIGTAEEIPAEYGVMLAHGEADAAELEVLRPAPKRPMRLPFITWMALARATAEPPLDDDAQPDLGPAV</sequence>
<proteinExistence type="predicted"/>
<reference evidence="1 2" key="1">
    <citation type="submission" date="2019-01" db="EMBL/GenBank/DDBJ databases">
        <authorList>
            <person name="Chen W.-M."/>
        </authorList>
    </citation>
    <scope>NUCLEOTIDE SEQUENCE [LARGE SCALE GENOMIC DNA]</scope>
    <source>
        <strain evidence="1 2">ICH-3</strain>
    </source>
</reference>
<name>A0A437JUP1_9BURK</name>
<dbReference type="EMBL" id="SACT01000004">
    <property type="protein sequence ID" value="RVT50951.1"/>
    <property type="molecule type" value="Genomic_DNA"/>
</dbReference>
<accession>A0A437JUP1</accession>
<dbReference type="AlphaFoldDB" id="A0A437JUP1"/>
<protein>
    <submittedName>
        <fullName evidence="1">Uncharacterized protein</fullName>
    </submittedName>
</protein>
<comment type="caution">
    <text evidence="1">The sequence shown here is derived from an EMBL/GenBank/DDBJ whole genome shotgun (WGS) entry which is preliminary data.</text>
</comment>
<keyword evidence="2" id="KW-1185">Reference proteome</keyword>
<dbReference type="Proteomes" id="UP000288178">
    <property type="component" value="Unassembled WGS sequence"/>
</dbReference>
<gene>
    <name evidence="1" type="ORF">ENE75_14230</name>
</gene>
<organism evidence="1 2">
    <name type="scientific">Rubrivivax albus</name>
    <dbReference type="NCBI Taxonomy" id="2499835"/>
    <lineage>
        <taxon>Bacteria</taxon>
        <taxon>Pseudomonadati</taxon>
        <taxon>Pseudomonadota</taxon>
        <taxon>Betaproteobacteria</taxon>
        <taxon>Burkholderiales</taxon>
        <taxon>Sphaerotilaceae</taxon>
        <taxon>Rubrivivax</taxon>
    </lineage>
</organism>
<evidence type="ECO:0000313" key="2">
    <source>
        <dbReference type="Proteomes" id="UP000288178"/>
    </source>
</evidence>
<dbReference type="OrthoDB" id="7058820at2"/>
<dbReference type="RefSeq" id="WP_128198977.1">
    <property type="nucleotide sequence ID" value="NZ_SACT01000004.1"/>
</dbReference>
<evidence type="ECO:0000313" key="1">
    <source>
        <dbReference type="EMBL" id="RVT50951.1"/>
    </source>
</evidence>